<evidence type="ECO:0000313" key="5">
    <source>
        <dbReference type="EMBL" id="KAI1514916.1"/>
    </source>
</evidence>
<dbReference type="InterPro" id="IPR051232">
    <property type="entry name" value="ARID/SWI1_ChromRemod"/>
</dbReference>
<evidence type="ECO:0000313" key="6">
    <source>
        <dbReference type="Proteomes" id="UP000249757"/>
    </source>
</evidence>
<evidence type="ECO:0000256" key="4">
    <source>
        <dbReference type="SAM" id="MobiDB-lite"/>
    </source>
</evidence>
<proteinExistence type="predicted"/>
<dbReference type="SMART" id="SM01014">
    <property type="entry name" value="ARID"/>
    <property type="match status" value="1"/>
</dbReference>
<dbReference type="PROSITE" id="PS51011">
    <property type="entry name" value="ARID"/>
    <property type="match status" value="1"/>
</dbReference>
<dbReference type="InterPro" id="IPR036431">
    <property type="entry name" value="ARID_dom_sf"/>
</dbReference>
<dbReference type="GO" id="GO:0006357">
    <property type="term" value="P:regulation of transcription by RNA polymerase II"/>
    <property type="evidence" value="ECO:0007669"/>
    <property type="project" value="TreeGrafter"/>
</dbReference>
<dbReference type="GO" id="GO:0000976">
    <property type="term" value="F:transcription cis-regulatory region binding"/>
    <property type="evidence" value="ECO:0007669"/>
    <property type="project" value="TreeGrafter"/>
</dbReference>
<dbReference type="CDD" id="cd16871">
    <property type="entry name" value="ARID_Swi1p-like"/>
    <property type="match status" value="1"/>
</dbReference>
<dbReference type="Proteomes" id="UP000249757">
    <property type="component" value="Unassembled WGS sequence"/>
</dbReference>
<feature type="compositionally biased region" description="Basic and acidic residues" evidence="4">
    <location>
        <begin position="472"/>
        <end position="482"/>
    </location>
</feature>
<feature type="compositionally biased region" description="Polar residues" evidence="4">
    <location>
        <begin position="433"/>
        <end position="454"/>
    </location>
</feature>
<dbReference type="Pfam" id="PF01388">
    <property type="entry name" value="ARID"/>
    <property type="match status" value="1"/>
</dbReference>
<dbReference type="GO" id="GO:0016514">
    <property type="term" value="C:SWI/SNF complex"/>
    <property type="evidence" value="ECO:0007669"/>
    <property type="project" value="TreeGrafter"/>
</dbReference>
<evidence type="ECO:0000256" key="3">
    <source>
        <dbReference type="ARBA" id="ARBA00023242"/>
    </source>
</evidence>
<reference evidence="6" key="1">
    <citation type="journal article" date="2022" name="Microb. Genom.">
        <title>A global pangenome for the wheat fungal pathogen Pyrenophora tritici-repentis and prediction of effector protein structural homology.</title>
        <authorList>
            <person name="Moolhuijzen P.M."/>
            <person name="See P.T."/>
            <person name="Shi G."/>
            <person name="Powell H.R."/>
            <person name="Cockram J."/>
            <person name="Jorgensen L.N."/>
            <person name="Benslimane H."/>
            <person name="Strelkov S.E."/>
            <person name="Turner J."/>
            <person name="Liu Z."/>
            <person name="Moffat C.S."/>
        </authorList>
    </citation>
    <scope>NUCLEOTIDE SEQUENCE [LARGE SCALE GENOMIC DNA]</scope>
</reference>
<organism evidence="5 6">
    <name type="scientific">Pyrenophora tritici-repentis</name>
    <dbReference type="NCBI Taxonomy" id="45151"/>
    <lineage>
        <taxon>Eukaryota</taxon>
        <taxon>Fungi</taxon>
        <taxon>Dikarya</taxon>
        <taxon>Ascomycota</taxon>
        <taxon>Pezizomycotina</taxon>
        <taxon>Dothideomycetes</taxon>
        <taxon>Pleosporomycetidae</taxon>
        <taxon>Pleosporales</taxon>
        <taxon>Pleosporineae</taxon>
        <taxon>Pleosporaceae</taxon>
        <taxon>Pyrenophora</taxon>
    </lineage>
</organism>
<name>A0A317APH7_9PLEO</name>
<dbReference type="Gene3D" id="1.10.150.60">
    <property type="entry name" value="ARID DNA-binding domain"/>
    <property type="match status" value="1"/>
</dbReference>
<sequence length="1003" mass="112819">MDFQSPQNAMYDPSSFIDPSAIANSQMNGSRPYNPMPSVPQKRDSTGAALSLSRSQTPSQPAQFGFQHQQAFTNTPSPTMQNQHFAPGQMGGQRMQTASPAQNPHAPQMSPMGFQQSPMNQGFNANAANQFPVTSVQLSQNLQSRQQEAQRQYAMRLQQQQQLGNLAASNMAARQGQQPGGQMPGGMQNPMQQHPGMQQNMMHNQQQHSQQQQQQNPQIQYQQFLKNVAALMAQQNRPFHAQPQCAGRIINLQNLYSAVIRFKGCRAVTQQNGWPRIAQMMQIHPGQYPNAPNELRQIYENNLLIYETAYVQRQQQQMQQKGMPLQQQMGQMGPMGSMGQQMSPTRPTMPGQQNNVPVQQEYLQQLQRTEAAMKQQQQQQQQRQSLPPTQPPHQQLEPSPHPQQATPLQGNAVLPSVNGTTPQPDGHARKSLSRQLEGTPTQGQEPNQAQTTPMKQEENAAATDPNSVAVEEAEKRKPVIEQDDGTRVYQPAYRTQDTWGGLDFDSDNFKNMIDTITNYKPNCPMLPEMGVIDVRAITMSIKSGLHAEARLGLDTLTRITYDNTVQFNLSHCEDLTEVLVEYAEDLLEILGNDNPEVTDIIDLMPYEDVLHHCREEAASLQELPQAGTKEHRLDRTADRLIAITTIFRNLSFLEVNHDSLVSPPVLKFLANFIRLVGTRVLLLRSHINTFDFMKDVVTFFSNTSAKVVLPSREDAYAVLHFLCAFAPVPRPGEPIKFTPFNPQIHRYLPSAVDSLAKLLARDDPNRMYYKEIFINEATSTPAYDLLTRSFALAISVIPDRNYIENKMYQMKEPRPKEVRMFEARVAESRKAYLMQGMLAADILAGLAPGPETGICRAWLESEDGWAHSLLKFAMSLSATDAAIPHPPPPPNHRGQRPMDHDREGFQLIVHRALSTLKRLGDKSKGGEPLVKGVQQMNGNMNHEEEDNEDEDEDDMEIFNFNGSSWRVKADILPRKETLLGALLTAQLDVRSLNQFCKIGYLDE</sequence>
<dbReference type="SMART" id="SM00501">
    <property type="entry name" value="BRIGHT"/>
    <property type="match status" value="1"/>
</dbReference>
<feature type="compositionally biased region" description="Polar residues" evidence="4">
    <location>
        <begin position="113"/>
        <end position="123"/>
    </location>
</feature>
<comment type="caution">
    <text evidence="5">The sequence shown here is derived from an EMBL/GenBank/DDBJ whole genome shotgun (WGS) entry which is preliminary data.</text>
</comment>
<gene>
    <name evidence="5" type="ORF">Ptr86124_006239</name>
</gene>
<feature type="compositionally biased region" description="Low complexity" evidence="4">
    <location>
        <begin position="317"/>
        <end position="342"/>
    </location>
</feature>
<accession>A0A317APH7</accession>
<evidence type="ECO:0000256" key="1">
    <source>
        <dbReference type="ARBA" id="ARBA00023015"/>
    </source>
</evidence>
<dbReference type="PANTHER" id="PTHR13964:SF27">
    <property type="entry name" value="HAT-TRICK, ISOFORM D"/>
    <property type="match status" value="1"/>
</dbReference>
<feature type="compositionally biased region" description="Polar residues" evidence="4">
    <location>
        <begin position="343"/>
        <end position="354"/>
    </location>
</feature>
<dbReference type="PANTHER" id="PTHR13964">
    <property type="entry name" value="RBP-RELATED"/>
    <property type="match status" value="1"/>
</dbReference>
<keyword evidence="3" id="KW-0539">Nucleus</keyword>
<dbReference type="InterPro" id="IPR001606">
    <property type="entry name" value="ARID_dom"/>
</dbReference>
<feature type="region of interest" description="Disordered" evidence="4">
    <location>
        <begin position="317"/>
        <end position="354"/>
    </location>
</feature>
<dbReference type="EMBL" id="NRDI02000007">
    <property type="protein sequence ID" value="KAI1514916.1"/>
    <property type="molecule type" value="Genomic_DNA"/>
</dbReference>
<dbReference type="AlphaFoldDB" id="A0A317APH7"/>
<feature type="compositionally biased region" description="Low complexity" evidence="4">
    <location>
        <begin position="185"/>
        <end position="218"/>
    </location>
</feature>
<keyword evidence="6" id="KW-1185">Reference proteome</keyword>
<feature type="region of interest" description="Disordered" evidence="4">
    <location>
        <begin position="368"/>
        <end position="482"/>
    </location>
</feature>
<keyword evidence="2" id="KW-0804">Transcription</keyword>
<keyword evidence="1" id="KW-0805">Transcription regulation</keyword>
<protein>
    <submittedName>
        <fullName evidence="5">Arid bright domain protein</fullName>
    </submittedName>
</protein>
<feature type="compositionally biased region" description="Low complexity" evidence="4">
    <location>
        <begin position="375"/>
        <end position="387"/>
    </location>
</feature>
<feature type="compositionally biased region" description="Polar residues" evidence="4">
    <location>
        <begin position="52"/>
        <end position="84"/>
    </location>
</feature>
<feature type="region of interest" description="Disordered" evidence="4">
    <location>
        <begin position="1"/>
        <end position="125"/>
    </location>
</feature>
<feature type="region of interest" description="Disordered" evidence="4">
    <location>
        <begin position="169"/>
        <end position="218"/>
    </location>
</feature>
<dbReference type="SUPFAM" id="SSF46774">
    <property type="entry name" value="ARID-like"/>
    <property type="match status" value="1"/>
</dbReference>
<feature type="compositionally biased region" description="Polar residues" evidence="4">
    <location>
        <begin position="22"/>
        <end position="31"/>
    </location>
</feature>
<evidence type="ECO:0000256" key="2">
    <source>
        <dbReference type="ARBA" id="ARBA00023163"/>
    </source>
</evidence>